<dbReference type="EMBL" id="SRPO01000859">
    <property type="protein sequence ID" value="KAG5929133.1"/>
    <property type="molecule type" value="Genomic_DNA"/>
</dbReference>
<sequence>MKQISKGAFNHIKQQYEHPKWDQLRARIRKDGWQVNVRPAPTSSSGSTFPGNLSAATLDPKPWTIPVTFTNLKASSGTHALFDSTLYDNCVALHVVNSRDRLEPGSFVPSDELDYLEAATTSFKISGRGTRVMRNVLNGVNGERTEDLTLLDVAVVEGFHVNIVSESRLKMKDAWYCGFDCTMRFGPIEKNTILAQLVRRHNIVFIEYTPLSHYLPRPPSAILQSPPFIFSTSNTHAQAKSRRQPSRHVAPPRIDTEELWHLCSGHLGKDALIKLVENARGVRIKGTERRHFLFVLFGEFIGIFRIIQRVTM</sequence>
<proteinExistence type="predicted"/>
<accession>A0A9P7M3Z2</accession>
<reference evidence="1 2" key="1">
    <citation type="journal article" date="2020" name="bioRxiv">
        <title>Whole genome comparisons of ergot fungi reveals the divergence and evolution of species within the genus Claviceps are the result of varying mechanisms driving genome evolution and host range expansion.</title>
        <authorList>
            <person name="Wyka S.A."/>
            <person name="Mondo S.J."/>
            <person name="Liu M."/>
            <person name="Dettman J."/>
            <person name="Nalam V."/>
            <person name="Broders K.D."/>
        </authorList>
    </citation>
    <scope>NUCLEOTIDE SEQUENCE [LARGE SCALE GENOMIC DNA]</scope>
    <source>
        <strain evidence="1 2">CCC 1485</strain>
    </source>
</reference>
<dbReference type="AlphaFoldDB" id="A0A9P7M3Z2"/>
<gene>
    <name evidence="1" type="ORF">E4U60_007504</name>
</gene>
<feature type="non-terminal residue" evidence="1">
    <location>
        <position position="1"/>
    </location>
</feature>
<dbReference type="OrthoDB" id="4947595at2759"/>
<dbReference type="Proteomes" id="UP000706124">
    <property type="component" value="Unassembled WGS sequence"/>
</dbReference>
<name>A0A9P7M3Z2_9HYPO</name>
<organism evidence="1 2">
    <name type="scientific">Claviceps pazoutovae</name>
    <dbReference type="NCBI Taxonomy" id="1649127"/>
    <lineage>
        <taxon>Eukaryota</taxon>
        <taxon>Fungi</taxon>
        <taxon>Dikarya</taxon>
        <taxon>Ascomycota</taxon>
        <taxon>Pezizomycotina</taxon>
        <taxon>Sordariomycetes</taxon>
        <taxon>Hypocreomycetidae</taxon>
        <taxon>Hypocreales</taxon>
        <taxon>Clavicipitaceae</taxon>
        <taxon>Claviceps</taxon>
    </lineage>
</organism>
<evidence type="ECO:0000313" key="1">
    <source>
        <dbReference type="EMBL" id="KAG5929133.1"/>
    </source>
</evidence>
<evidence type="ECO:0000313" key="2">
    <source>
        <dbReference type="Proteomes" id="UP000706124"/>
    </source>
</evidence>
<comment type="caution">
    <text evidence="1">The sequence shown here is derived from an EMBL/GenBank/DDBJ whole genome shotgun (WGS) entry which is preliminary data.</text>
</comment>
<keyword evidence="2" id="KW-1185">Reference proteome</keyword>
<protein>
    <submittedName>
        <fullName evidence="1">Uncharacterized protein</fullName>
    </submittedName>
</protein>